<evidence type="ECO:0000256" key="2">
    <source>
        <dbReference type="ARBA" id="ARBA00004749"/>
    </source>
</evidence>
<dbReference type="OrthoDB" id="9769565at2"/>
<dbReference type="InterPro" id="IPR002938">
    <property type="entry name" value="FAD-bd"/>
</dbReference>
<evidence type="ECO:0000256" key="3">
    <source>
        <dbReference type="ARBA" id="ARBA00005349"/>
    </source>
</evidence>
<keyword evidence="6" id="KW-0560">Oxidoreductase</keyword>
<dbReference type="UniPathway" id="UPA00232"/>
<keyword evidence="5" id="KW-0274">FAD</keyword>
<dbReference type="PANTHER" id="PTHR43876:SF10">
    <property type="entry name" value="3-DEMETHOXYUBIQUINOL 3-HYDROXYLASE"/>
    <property type="match status" value="1"/>
</dbReference>
<evidence type="ECO:0000259" key="8">
    <source>
        <dbReference type="Pfam" id="PF01494"/>
    </source>
</evidence>
<sequence length="393" mass="46048">MKKFFDIVIIGSGILGKSLSIKLAKHGFLIKLIELENKKSFSYDEIPDFKILALNYSTIKFLYDIDVWNKIDLKFCTKYKYIETWENSFFPVKFCSDSIDLSGLGYIIENHRLNKALIETENKYKKFIIKNSIGIRNMYYDDIKKVWKIILNNGKYIFSNLIIGADGKNSWVRKKSGIPFIKFNYSQSCMLFIVKIRTKKNYTVWQSIDLNGPKAYLPLYDDWALLIWYDLTEYLHEINNMSFNLIEKLIMSKFPKRLGPVTLHKKEIVPLTFLYGYQYVKQGLALLGDAVHTIHPLAGQGGNLGFRDVKQLSDVLIESKCTKKNWYELNTLKKYENNCKTYNTIMQFNIDLFRLLFSNDIWIIKKIRNLALHSVECSNLIKKFIIKYASGLF</sequence>
<dbReference type="InterPro" id="IPR010971">
    <property type="entry name" value="UbiH/COQ6"/>
</dbReference>
<accession>Q8D280</accession>
<dbReference type="InterPro" id="IPR051205">
    <property type="entry name" value="UbiH/COQ6_monooxygenase"/>
</dbReference>
<protein>
    <submittedName>
        <fullName evidence="9">YleB protein</fullName>
    </submittedName>
</protein>
<dbReference type="NCBIfam" id="TIGR01988">
    <property type="entry name" value="Ubi-OHases"/>
    <property type="match status" value="1"/>
</dbReference>
<dbReference type="GO" id="GO:0071949">
    <property type="term" value="F:FAD binding"/>
    <property type="evidence" value="ECO:0007669"/>
    <property type="project" value="InterPro"/>
</dbReference>
<dbReference type="SUPFAM" id="SSF51905">
    <property type="entry name" value="FAD/NAD(P)-binding domain"/>
    <property type="match status" value="1"/>
</dbReference>
<evidence type="ECO:0000256" key="6">
    <source>
        <dbReference type="ARBA" id="ARBA00023002"/>
    </source>
</evidence>
<evidence type="ECO:0000256" key="7">
    <source>
        <dbReference type="ARBA" id="ARBA00023033"/>
    </source>
</evidence>
<dbReference type="Proteomes" id="UP000000562">
    <property type="component" value="Chromosome"/>
</dbReference>
<evidence type="ECO:0000256" key="4">
    <source>
        <dbReference type="ARBA" id="ARBA00022630"/>
    </source>
</evidence>
<proteinExistence type="inferred from homology"/>
<evidence type="ECO:0000256" key="1">
    <source>
        <dbReference type="ARBA" id="ARBA00001974"/>
    </source>
</evidence>
<dbReference type="Pfam" id="PF01494">
    <property type="entry name" value="FAD_binding_3"/>
    <property type="match status" value="1"/>
</dbReference>
<dbReference type="PRINTS" id="PR00420">
    <property type="entry name" value="RNGMNOXGNASE"/>
</dbReference>
<evidence type="ECO:0000313" key="9">
    <source>
        <dbReference type="EMBL" id="BAC24620.1"/>
    </source>
</evidence>
<keyword evidence="10" id="KW-1185">Reference proteome</keyword>
<dbReference type="PANTHER" id="PTHR43876">
    <property type="entry name" value="UBIQUINONE BIOSYNTHESIS MONOOXYGENASE COQ6, MITOCHONDRIAL"/>
    <property type="match status" value="1"/>
</dbReference>
<dbReference type="KEGG" id="wbr:yleB"/>
<evidence type="ECO:0000256" key="5">
    <source>
        <dbReference type="ARBA" id="ARBA00022827"/>
    </source>
</evidence>
<dbReference type="eggNOG" id="COG0654">
    <property type="taxonomic scope" value="Bacteria"/>
</dbReference>
<gene>
    <name evidence="9" type="primary">yleB</name>
</gene>
<keyword evidence="7" id="KW-0503">Monooxygenase</keyword>
<feature type="domain" description="FAD-binding" evidence="8">
    <location>
        <begin position="6"/>
        <end position="319"/>
    </location>
</feature>
<dbReference type="PROSITE" id="PS01304">
    <property type="entry name" value="UBIH"/>
    <property type="match status" value="1"/>
</dbReference>
<reference evidence="9 10" key="1">
    <citation type="journal article" date="2002" name="Nat. Genet.">
        <title>Genome sequence of the endocellular obligate symbiont of tsetse flies, Wigglesworthia glossinidia.</title>
        <authorList>
            <person name="Akman L."/>
            <person name="Yamashita A."/>
            <person name="Watanabe H."/>
            <person name="Oshima K."/>
            <person name="Shiba T."/>
            <person name="Hattori M."/>
            <person name="Aksoy S."/>
        </authorList>
    </citation>
    <scope>NUCLEOTIDE SEQUENCE [LARGE SCALE GENOMIC DNA]</scope>
</reference>
<comment type="similarity">
    <text evidence="3">Belongs to the UbiH/COQ6 family.</text>
</comment>
<dbReference type="GO" id="GO:0006744">
    <property type="term" value="P:ubiquinone biosynthetic process"/>
    <property type="evidence" value="ECO:0007669"/>
    <property type="project" value="UniProtKB-UniPathway"/>
</dbReference>
<organism evidence="9 10">
    <name type="scientific">Wigglesworthia glossinidia brevipalpis</name>
    <dbReference type="NCBI Taxonomy" id="36870"/>
    <lineage>
        <taxon>Bacteria</taxon>
        <taxon>Pseudomonadati</taxon>
        <taxon>Pseudomonadota</taxon>
        <taxon>Gammaproteobacteria</taxon>
        <taxon>Enterobacterales</taxon>
        <taxon>Erwiniaceae</taxon>
        <taxon>Wigglesworthia</taxon>
    </lineage>
</organism>
<name>Q8D280_WIGBR</name>
<dbReference type="InterPro" id="IPR018168">
    <property type="entry name" value="Ubi_Hdrlase_CS"/>
</dbReference>
<evidence type="ECO:0000313" key="10">
    <source>
        <dbReference type="Proteomes" id="UP000000562"/>
    </source>
</evidence>
<keyword evidence="4" id="KW-0285">Flavoprotein</keyword>
<comment type="pathway">
    <text evidence="2">Cofactor biosynthesis; ubiquinone biosynthesis.</text>
</comment>
<dbReference type="GO" id="GO:0008682">
    <property type="term" value="F:3-demethoxyubiquinol 3-hydroxylase activity"/>
    <property type="evidence" value="ECO:0007669"/>
    <property type="project" value="TreeGrafter"/>
</dbReference>
<dbReference type="Gene3D" id="3.50.50.60">
    <property type="entry name" value="FAD/NAD(P)-binding domain"/>
    <property type="match status" value="2"/>
</dbReference>
<dbReference type="InterPro" id="IPR036188">
    <property type="entry name" value="FAD/NAD-bd_sf"/>
</dbReference>
<dbReference type="STRING" id="36870.gene:10368978"/>
<dbReference type="AlphaFoldDB" id="Q8D280"/>
<comment type="cofactor">
    <cofactor evidence="1">
        <name>FAD</name>
        <dbReference type="ChEBI" id="CHEBI:57692"/>
    </cofactor>
</comment>
<dbReference type="EMBL" id="BA000021">
    <property type="protein sequence ID" value="BAC24620.1"/>
    <property type="molecule type" value="Genomic_DNA"/>
</dbReference>
<dbReference type="HOGENOM" id="CLU_009665_8_3_6"/>